<proteinExistence type="predicted"/>
<keyword evidence="3" id="KW-1185">Reference proteome</keyword>
<evidence type="ECO:0000313" key="2">
    <source>
        <dbReference type="EnsemblPlants" id="AES99270"/>
    </source>
</evidence>
<gene>
    <name evidence="1" type="ordered locus">MTR_5g078550</name>
</gene>
<evidence type="ECO:0000313" key="3">
    <source>
        <dbReference type="Proteomes" id="UP000002051"/>
    </source>
</evidence>
<protein>
    <submittedName>
        <fullName evidence="1 2">Uncharacterized protein</fullName>
    </submittedName>
</protein>
<reference evidence="1 3" key="2">
    <citation type="journal article" date="2014" name="BMC Genomics">
        <title>An improved genome release (version Mt4.0) for the model legume Medicago truncatula.</title>
        <authorList>
            <person name="Tang H."/>
            <person name="Krishnakumar V."/>
            <person name="Bidwell S."/>
            <person name="Rosen B."/>
            <person name="Chan A."/>
            <person name="Zhou S."/>
            <person name="Gentzbittel L."/>
            <person name="Childs K.L."/>
            <person name="Yandell M."/>
            <person name="Gundlach H."/>
            <person name="Mayer K.F."/>
            <person name="Schwartz D.C."/>
            <person name="Town C.D."/>
        </authorList>
    </citation>
    <scope>GENOME REANNOTATION</scope>
    <source>
        <strain evidence="2 3">cv. Jemalong A17</strain>
    </source>
</reference>
<dbReference type="PaxDb" id="3880-AES99270"/>
<sequence>MIMLSLLYQRYIYLFQRDPMLSHFGSHTTWNILQYVTITRLEIGYVVNKVCQFVSQTLQNHSIARKITMKYLKAMALDHDLVLQDASPLSPSSLQAYCDVD</sequence>
<dbReference type="Proteomes" id="UP000002051">
    <property type="component" value="Chromosome 5"/>
</dbReference>
<name>G7K1S2_MEDTR</name>
<dbReference type="HOGENOM" id="CLU_2295885_0_0_1"/>
<dbReference type="AlphaFoldDB" id="G7K1S2"/>
<dbReference type="EnsemblPlants" id="AES99270">
    <property type="protein sequence ID" value="AES99270"/>
    <property type="gene ID" value="MTR_5g078550"/>
</dbReference>
<accession>G7K1S2</accession>
<evidence type="ECO:0000313" key="1">
    <source>
        <dbReference type="EMBL" id="AES99270.1"/>
    </source>
</evidence>
<organism evidence="1 3">
    <name type="scientific">Medicago truncatula</name>
    <name type="common">Barrel medic</name>
    <name type="synonym">Medicago tribuloides</name>
    <dbReference type="NCBI Taxonomy" id="3880"/>
    <lineage>
        <taxon>Eukaryota</taxon>
        <taxon>Viridiplantae</taxon>
        <taxon>Streptophyta</taxon>
        <taxon>Embryophyta</taxon>
        <taxon>Tracheophyta</taxon>
        <taxon>Spermatophyta</taxon>
        <taxon>Magnoliopsida</taxon>
        <taxon>eudicotyledons</taxon>
        <taxon>Gunneridae</taxon>
        <taxon>Pentapetalae</taxon>
        <taxon>rosids</taxon>
        <taxon>fabids</taxon>
        <taxon>Fabales</taxon>
        <taxon>Fabaceae</taxon>
        <taxon>Papilionoideae</taxon>
        <taxon>50 kb inversion clade</taxon>
        <taxon>NPAAA clade</taxon>
        <taxon>Hologalegina</taxon>
        <taxon>IRL clade</taxon>
        <taxon>Trifolieae</taxon>
        <taxon>Medicago</taxon>
    </lineage>
</organism>
<reference evidence="1 3" key="1">
    <citation type="journal article" date="2011" name="Nature">
        <title>The Medicago genome provides insight into the evolution of rhizobial symbioses.</title>
        <authorList>
            <person name="Young N.D."/>
            <person name="Debelle F."/>
            <person name="Oldroyd G.E."/>
            <person name="Geurts R."/>
            <person name="Cannon S.B."/>
            <person name="Udvardi M.K."/>
            <person name="Benedito V.A."/>
            <person name="Mayer K.F."/>
            <person name="Gouzy J."/>
            <person name="Schoof H."/>
            <person name="Van de Peer Y."/>
            <person name="Proost S."/>
            <person name="Cook D.R."/>
            <person name="Meyers B.C."/>
            <person name="Spannagl M."/>
            <person name="Cheung F."/>
            <person name="De Mita S."/>
            <person name="Krishnakumar V."/>
            <person name="Gundlach H."/>
            <person name="Zhou S."/>
            <person name="Mudge J."/>
            <person name="Bharti A.K."/>
            <person name="Murray J.D."/>
            <person name="Naoumkina M.A."/>
            <person name="Rosen B."/>
            <person name="Silverstein K.A."/>
            <person name="Tang H."/>
            <person name="Rombauts S."/>
            <person name="Zhao P.X."/>
            <person name="Zhou P."/>
            <person name="Barbe V."/>
            <person name="Bardou P."/>
            <person name="Bechner M."/>
            <person name="Bellec A."/>
            <person name="Berger A."/>
            <person name="Berges H."/>
            <person name="Bidwell S."/>
            <person name="Bisseling T."/>
            <person name="Choisne N."/>
            <person name="Couloux A."/>
            <person name="Denny R."/>
            <person name="Deshpande S."/>
            <person name="Dai X."/>
            <person name="Doyle J.J."/>
            <person name="Dudez A.M."/>
            <person name="Farmer A.D."/>
            <person name="Fouteau S."/>
            <person name="Franken C."/>
            <person name="Gibelin C."/>
            <person name="Gish J."/>
            <person name="Goldstein S."/>
            <person name="Gonzalez A.J."/>
            <person name="Green P.J."/>
            <person name="Hallab A."/>
            <person name="Hartog M."/>
            <person name="Hua A."/>
            <person name="Humphray S.J."/>
            <person name="Jeong D.H."/>
            <person name="Jing Y."/>
            <person name="Jocker A."/>
            <person name="Kenton S.M."/>
            <person name="Kim D.J."/>
            <person name="Klee K."/>
            <person name="Lai H."/>
            <person name="Lang C."/>
            <person name="Lin S."/>
            <person name="Macmil S.L."/>
            <person name="Magdelenat G."/>
            <person name="Matthews L."/>
            <person name="McCorrison J."/>
            <person name="Monaghan E.L."/>
            <person name="Mun J.H."/>
            <person name="Najar F.Z."/>
            <person name="Nicholson C."/>
            <person name="Noirot C."/>
            <person name="O'Bleness M."/>
            <person name="Paule C.R."/>
            <person name="Poulain J."/>
            <person name="Prion F."/>
            <person name="Qin B."/>
            <person name="Qu C."/>
            <person name="Retzel E.F."/>
            <person name="Riddle C."/>
            <person name="Sallet E."/>
            <person name="Samain S."/>
            <person name="Samson N."/>
            <person name="Sanders I."/>
            <person name="Saurat O."/>
            <person name="Scarpelli C."/>
            <person name="Schiex T."/>
            <person name="Segurens B."/>
            <person name="Severin A.J."/>
            <person name="Sherrier D.J."/>
            <person name="Shi R."/>
            <person name="Sims S."/>
            <person name="Singer S.R."/>
            <person name="Sinharoy S."/>
            <person name="Sterck L."/>
            <person name="Viollet A."/>
            <person name="Wang B.B."/>
            <person name="Wang K."/>
            <person name="Wang M."/>
            <person name="Wang X."/>
            <person name="Warfsmann J."/>
            <person name="Weissenbach J."/>
            <person name="White D.D."/>
            <person name="White J.D."/>
            <person name="Wiley G.B."/>
            <person name="Wincker P."/>
            <person name="Xing Y."/>
            <person name="Yang L."/>
            <person name="Yao Z."/>
            <person name="Ying F."/>
            <person name="Zhai J."/>
            <person name="Zhou L."/>
            <person name="Zuber A."/>
            <person name="Denarie J."/>
            <person name="Dixon R.A."/>
            <person name="May G.D."/>
            <person name="Schwartz D.C."/>
            <person name="Rogers J."/>
            <person name="Quetier F."/>
            <person name="Town C.D."/>
            <person name="Roe B.A."/>
        </authorList>
    </citation>
    <scope>NUCLEOTIDE SEQUENCE [LARGE SCALE GENOMIC DNA]</scope>
    <source>
        <strain evidence="1">A17</strain>
        <strain evidence="2 3">cv. Jemalong A17</strain>
    </source>
</reference>
<dbReference type="EMBL" id="CM001221">
    <property type="protein sequence ID" value="AES99270.1"/>
    <property type="molecule type" value="Genomic_DNA"/>
</dbReference>
<reference evidence="2" key="3">
    <citation type="submission" date="2015-04" db="UniProtKB">
        <authorList>
            <consortium name="EnsemblPlants"/>
        </authorList>
    </citation>
    <scope>IDENTIFICATION</scope>
    <source>
        <strain evidence="2">cv. Jemalong A17</strain>
    </source>
</reference>